<feature type="region of interest" description="Disordered" evidence="3">
    <location>
        <begin position="404"/>
        <end position="471"/>
    </location>
</feature>
<dbReference type="EMBL" id="BSXT01001134">
    <property type="protein sequence ID" value="GMF39115.1"/>
    <property type="molecule type" value="Genomic_DNA"/>
</dbReference>
<dbReference type="AlphaFoldDB" id="A0A9W7CR35"/>
<dbReference type="GO" id="GO:0005634">
    <property type="term" value="C:nucleus"/>
    <property type="evidence" value="ECO:0007669"/>
    <property type="project" value="UniProtKB-SubCell"/>
</dbReference>
<accession>A0A9W7CR35</accession>
<comment type="caution">
    <text evidence="4">The sequence shown here is derived from an EMBL/GenBank/DDBJ whole genome shotgun (WGS) entry which is preliminary data.</text>
</comment>
<feature type="compositionally biased region" description="Basic and acidic residues" evidence="3">
    <location>
        <begin position="454"/>
        <end position="471"/>
    </location>
</feature>
<evidence type="ECO:0000256" key="2">
    <source>
        <dbReference type="ARBA" id="ARBA00023242"/>
    </source>
</evidence>
<organism evidence="4 5">
    <name type="scientific">Phytophthora fragariaefolia</name>
    <dbReference type="NCBI Taxonomy" id="1490495"/>
    <lineage>
        <taxon>Eukaryota</taxon>
        <taxon>Sar</taxon>
        <taxon>Stramenopiles</taxon>
        <taxon>Oomycota</taxon>
        <taxon>Peronosporomycetes</taxon>
        <taxon>Peronosporales</taxon>
        <taxon>Peronosporaceae</taxon>
        <taxon>Phytophthora</taxon>
    </lineage>
</organism>
<dbReference type="InterPro" id="IPR000637">
    <property type="entry name" value="HMGI/Y_DNA-bd_CS"/>
</dbReference>
<feature type="compositionally biased region" description="Low complexity" evidence="3">
    <location>
        <begin position="270"/>
        <end position="296"/>
    </location>
</feature>
<comment type="subcellular location">
    <subcellularLocation>
        <location evidence="1">Nucleus</location>
    </subcellularLocation>
</comment>
<dbReference type="GO" id="GO:0006355">
    <property type="term" value="P:regulation of DNA-templated transcription"/>
    <property type="evidence" value="ECO:0007669"/>
    <property type="project" value="InterPro"/>
</dbReference>
<evidence type="ECO:0000256" key="3">
    <source>
        <dbReference type="SAM" id="MobiDB-lite"/>
    </source>
</evidence>
<feature type="compositionally biased region" description="Basic and acidic residues" evidence="3">
    <location>
        <begin position="253"/>
        <end position="262"/>
    </location>
</feature>
<feature type="region of interest" description="Disordered" evidence="3">
    <location>
        <begin position="207"/>
        <end position="321"/>
    </location>
</feature>
<gene>
    <name evidence="4" type="ORF">Pfra01_001151800</name>
</gene>
<proteinExistence type="predicted"/>
<keyword evidence="5" id="KW-1185">Reference proteome</keyword>
<keyword evidence="2" id="KW-0539">Nucleus</keyword>
<reference evidence="4" key="1">
    <citation type="submission" date="2023-04" db="EMBL/GenBank/DDBJ databases">
        <title>Phytophthora fragariaefolia NBRC 109709.</title>
        <authorList>
            <person name="Ichikawa N."/>
            <person name="Sato H."/>
            <person name="Tonouchi N."/>
        </authorList>
    </citation>
    <scope>NUCLEOTIDE SEQUENCE</scope>
    <source>
        <strain evidence="4">NBRC 109709</strain>
    </source>
</reference>
<dbReference type="Proteomes" id="UP001165121">
    <property type="component" value="Unassembled WGS sequence"/>
</dbReference>
<evidence type="ECO:0000256" key="1">
    <source>
        <dbReference type="ARBA" id="ARBA00004123"/>
    </source>
</evidence>
<evidence type="ECO:0000313" key="5">
    <source>
        <dbReference type="Proteomes" id="UP001165121"/>
    </source>
</evidence>
<feature type="compositionally biased region" description="Acidic residues" evidence="3">
    <location>
        <begin position="407"/>
        <end position="417"/>
    </location>
</feature>
<dbReference type="PROSITE" id="PS00354">
    <property type="entry name" value="HMGI_Y"/>
    <property type="match status" value="1"/>
</dbReference>
<sequence length="471" mass="51261">MYYNQRVVRQHAAFRPGQLVWIYRPAREPGITKFGHRWRGPGQVVEAAGYANYLGKMLEAGRELITHCSFQLNDDENSSEMAGQTEECAAAVTNNLAAEAFDVTPVDSTAMETEPRGEFGATPTIDNQRSSAQTVTHLTFQTVAAKRPRGRPRKCATDTVVEREVDIATGVAARASAATTAYATAGVSTPASTDIRTAADEETDIAADQGLRHRANERRNEGEPDEQPQRLTRLSPDAPVHGYGVSLESESSEDGRTHERLDPNLQHSTASVQADAGASDASQQASPQQPEQQPSAETEEDECVRRRAPTALSGPDHDCHASHWPQPWWSVDGESTERMLGITQWSLKLNTWVINLAKLTTVTHHEKRSVGNEVNYVDIIDHDSETSCPQISLADYVERRMANLSVDDGEDNSEDSSESSGEYNSEDGSENGGENNSEDSGSDSGLDNGEDGEDGRADNDQDDGKTKSEDG</sequence>
<evidence type="ECO:0000313" key="4">
    <source>
        <dbReference type="EMBL" id="GMF39115.1"/>
    </source>
</evidence>
<name>A0A9W7CR35_9STRA</name>
<protein>
    <submittedName>
        <fullName evidence="4">Unnamed protein product</fullName>
    </submittedName>
</protein>